<dbReference type="EMBL" id="FWXH01000010">
    <property type="protein sequence ID" value="SMC25741.1"/>
    <property type="molecule type" value="Genomic_DNA"/>
</dbReference>
<keyword evidence="2 5" id="KW-0285">Flavoprotein</keyword>
<comment type="similarity">
    <text evidence="1 5">Belongs to the flavin oxidoreductase frp family.</text>
</comment>
<evidence type="ECO:0000313" key="7">
    <source>
        <dbReference type="EMBL" id="SMC25741.1"/>
    </source>
</evidence>
<keyword evidence="5" id="KW-0521">NADP</keyword>
<dbReference type="RefSeq" id="WP_084116385.1">
    <property type="nucleotide sequence ID" value="NZ_FWXH01000010.1"/>
</dbReference>
<evidence type="ECO:0000256" key="3">
    <source>
        <dbReference type="ARBA" id="ARBA00022643"/>
    </source>
</evidence>
<proteinExistence type="inferred from homology"/>
<dbReference type="InterPro" id="IPR029479">
    <property type="entry name" value="Nitroreductase"/>
</dbReference>
<dbReference type="InterPro" id="IPR016446">
    <property type="entry name" value="Flavin_OxRdtase_Frp"/>
</dbReference>
<evidence type="ECO:0000313" key="8">
    <source>
        <dbReference type="Proteomes" id="UP000192468"/>
    </source>
</evidence>
<dbReference type="AlphaFoldDB" id="A0A1W1XQF2"/>
<keyword evidence="3 5" id="KW-0288">FMN</keyword>
<protein>
    <submittedName>
        <fullName evidence="7">FMN reductase [NAD(P)H]</fullName>
    </submittedName>
</protein>
<name>A0A1W1XQF2_9CLOT</name>
<dbReference type="STRING" id="1121291.SAMN02745134_02558"/>
<evidence type="ECO:0000256" key="1">
    <source>
        <dbReference type="ARBA" id="ARBA00008366"/>
    </source>
</evidence>
<dbReference type="Gene3D" id="3.40.109.10">
    <property type="entry name" value="NADH Oxidase"/>
    <property type="match status" value="1"/>
</dbReference>
<evidence type="ECO:0000256" key="2">
    <source>
        <dbReference type="ARBA" id="ARBA00022630"/>
    </source>
</evidence>
<dbReference type="PIRSF" id="PIRSF005426">
    <property type="entry name" value="Frp"/>
    <property type="match status" value="1"/>
</dbReference>
<organism evidence="7 8">
    <name type="scientific">Clostridium acidisoli DSM 12555</name>
    <dbReference type="NCBI Taxonomy" id="1121291"/>
    <lineage>
        <taxon>Bacteria</taxon>
        <taxon>Bacillati</taxon>
        <taxon>Bacillota</taxon>
        <taxon>Clostridia</taxon>
        <taxon>Eubacteriales</taxon>
        <taxon>Clostridiaceae</taxon>
        <taxon>Clostridium</taxon>
    </lineage>
</organism>
<accession>A0A1W1XQF2</accession>
<evidence type="ECO:0000256" key="4">
    <source>
        <dbReference type="ARBA" id="ARBA00023002"/>
    </source>
</evidence>
<dbReference type="CDD" id="cd02146">
    <property type="entry name" value="NfsA-like"/>
    <property type="match status" value="1"/>
</dbReference>
<keyword evidence="8" id="KW-1185">Reference proteome</keyword>
<dbReference type="Proteomes" id="UP000192468">
    <property type="component" value="Unassembled WGS sequence"/>
</dbReference>
<feature type="domain" description="Nitroreductase" evidence="6">
    <location>
        <begin position="8"/>
        <end position="164"/>
    </location>
</feature>
<sequence length="246" mass="27569">MNAIVKSIKNHRSIRQYSDKDVPEEILNEILEASQAMPSSINSQEVSVVVVRDRLKKEKLAELTGNQSYIADAPVFLVFVMDMYKTYLAGEKTGNKQVIHESLEGIAAGVFDSGLAMGGSIIAAESLGLGIVPIGGVRRDPEEVIKLLNLPEYTYPLVGLVIGYPSDNSRQKPRFPLEAFKHNETYDKDKLKNLIDKYDANMEVYLKEIGREQEGNWSALTSNIYKSVYYPKVKPTLESQGFKFDK</sequence>
<evidence type="ECO:0000256" key="5">
    <source>
        <dbReference type="PIRNR" id="PIRNR005426"/>
    </source>
</evidence>
<dbReference type="SUPFAM" id="SSF55469">
    <property type="entry name" value="FMN-dependent nitroreductase-like"/>
    <property type="match status" value="1"/>
</dbReference>
<dbReference type="InterPro" id="IPR000415">
    <property type="entry name" value="Nitroreductase-like"/>
</dbReference>
<dbReference type="Pfam" id="PF00881">
    <property type="entry name" value="Nitroreductase"/>
    <property type="match status" value="1"/>
</dbReference>
<dbReference type="GO" id="GO:0016491">
    <property type="term" value="F:oxidoreductase activity"/>
    <property type="evidence" value="ECO:0007669"/>
    <property type="project" value="UniProtKB-UniRule"/>
</dbReference>
<reference evidence="7 8" key="1">
    <citation type="submission" date="2017-04" db="EMBL/GenBank/DDBJ databases">
        <authorList>
            <person name="Afonso C.L."/>
            <person name="Miller P.J."/>
            <person name="Scott M.A."/>
            <person name="Spackman E."/>
            <person name="Goraichik I."/>
            <person name="Dimitrov K.M."/>
            <person name="Suarez D.L."/>
            <person name="Swayne D.E."/>
        </authorList>
    </citation>
    <scope>NUCLEOTIDE SEQUENCE [LARGE SCALE GENOMIC DNA]</scope>
    <source>
        <strain evidence="7 8">DSM 12555</strain>
    </source>
</reference>
<dbReference type="PANTHER" id="PTHR43425:SF2">
    <property type="entry name" value="OXYGEN-INSENSITIVE NADPH NITROREDUCTASE"/>
    <property type="match status" value="1"/>
</dbReference>
<gene>
    <name evidence="7" type="ORF">SAMN02745134_02558</name>
</gene>
<dbReference type="OrthoDB" id="9775805at2"/>
<dbReference type="PANTHER" id="PTHR43425">
    <property type="entry name" value="OXYGEN-INSENSITIVE NADPH NITROREDUCTASE"/>
    <property type="match status" value="1"/>
</dbReference>
<keyword evidence="4 5" id="KW-0560">Oxidoreductase</keyword>
<evidence type="ECO:0000259" key="6">
    <source>
        <dbReference type="Pfam" id="PF00881"/>
    </source>
</evidence>